<feature type="compositionally biased region" description="Low complexity" evidence="1">
    <location>
        <begin position="1197"/>
        <end position="1217"/>
    </location>
</feature>
<keyword evidence="4" id="KW-1185">Reference proteome</keyword>
<feature type="compositionally biased region" description="Basic and acidic residues" evidence="1">
    <location>
        <begin position="723"/>
        <end position="741"/>
    </location>
</feature>
<feature type="region of interest" description="Disordered" evidence="1">
    <location>
        <begin position="712"/>
        <end position="741"/>
    </location>
</feature>
<dbReference type="InterPro" id="IPR055781">
    <property type="entry name" value="DUF7357"/>
</dbReference>
<organism evidence="3 4">
    <name type="scientific">Trichoderma cornu-damae</name>
    <dbReference type="NCBI Taxonomy" id="654480"/>
    <lineage>
        <taxon>Eukaryota</taxon>
        <taxon>Fungi</taxon>
        <taxon>Dikarya</taxon>
        <taxon>Ascomycota</taxon>
        <taxon>Pezizomycotina</taxon>
        <taxon>Sordariomycetes</taxon>
        <taxon>Hypocreomycetidae</taxon>
        <taxon>Hypocreales</taxon>
        <taxon>Hypocreaceae</taxon>
        <taxon>Trichoderma</taxon>
    </lineage>
</organism>
<dbReference type="Proteomes" id="UP000827724">
    <property type="component" value="Unassembled WGS sequence"/>
</dbReference>
<feature type="region of interest" description="Disordered" evidence="1">
    <location>
        <begin position="774"/>
        <end position="806"/>
    </location>
</feature>
<evidence type="ECO:0000259" key="2">
    <source>
        <dbReference type="Pfam" id="PF24054"/>
    </source>
</evidence>
<feature type="region of interest" description="Disordered" evidence="1">
    <location>
        <begin position="179"/>
        <end position="290"/>
    </location>
</feature>
<name>A0A9P8TT13_9HYPO</name>
<feature type="compositionally biased region" description="Polar residues" evidence="1">
    <location>
        <begin position="608"/>
        <end position="628"/>
    </location>
</feature>
<feature type="compositionally biased region" description="Acidic residues" evidence="1">
    <location>
        <begin position="572"/>
        <end position="603"/>
    </location>
</feature>
<protein>
    <recommendedName>
        <fullName evidence="2">DUF7357 domain-containing protein</fullName>
    </recommendedName>
</protein>
<feature type="region of interest" description="Disordered" evidence="1">
    <location>
        <begin position="1183"/>
        <end position="1437"/>
    </location>
</feature>
<reference evidence="3" key="1">
    <citation type="submission" date="2021-08" db="EMBL/GenBank/DDBJ databases">
        <title>Chromosome-Level Trichoderma cornu-damae using Hi-C Data.</title>
        <authorList>
            <person name="Kim C.S."/>
        </authorList>
    </citation>
    <scope>NUCLEOTIDE SEQUENCE</scope>
    <source>
        <strain evidence="3">KA19-0412C</strain>
    </source>
</reference>
<feature type="compositionally biased region" description="Acidic residues" evidence="1">
    <location>
        <begin position="216"/>
        <end position="234"/>
    </location>
</feature>
<feature type="compositionally biased region" description="Acidic residues" evidence="1">
    <location>
        <begin position="452"/>
        <end position="462"/>
    </location>
</feature>
<feature type="compositionally biased region" description="Low complexity" evidence="1">
    <location>
        <begin position="543"/>
        <end position="554"/>
    </location>
</feature>
<evidence type="ECO:0000313" key="4">
    <source>
        <dbReference type="Proteomes" id="UP000827724"/>
    </source>
</evidence>
<feature type="compositionally biased region" description="Low complexity" evidence="1">
    <location>
        <begin position="514"/>
        <end position="529"/>
    </location>
</feature>
<feature type="compositionally biased region" description="Acidic residues" evidence="1">
    <location>
        <begin position="480"/>
        <end position="490"/>
    </location>
</feature>
<evidence type="ECO:0000313" key="3">
    <source>
        <dbReference type="EMBL" id="KAH6603728.1"/>
    </source>
</evidence>
<comment type="caution">
    <text evidence="3">The sequence shown here is derived from an EMBL/GenBank/DDBJ whole genome shotgun (WGS) entry which is preliminary data.</text>
</comment>
<evidence type="ECO:0000256" key="1">
    <source>
        <dbReference type="SAM" id="MobiDB-lite"/>
    </source>
</evidence>
<feature type="compositionally biased region" description="Basic residues" evidence="1">
    <location>
        <begin position="637"/>
        <end position="648"/>
    </location>
</feature>
<feature type="compositionally biased region" description="Basic and acidic residues" evidence="1">
    <location>
        <begin position="1251"/>
        <end position="1282"/>
    </location>
</feature>
<feature type="region of interest" description="Disordered" evidence="1">
    <location>
        <begin position="870"/>
        <end position="902"/>
    </location>
</feature>
<feature type="compositionally biased region" description="Basic residues" evidence="1">
    <location>
        <begin position="883"/>
        <end position="894"/>
    </location>
</feature>
<feature type="compositionally biased region" description="Acidic residues" evidence="1">
    <location>
        <begin position="555"/>
        <end position="564"/>
    </location>
</feature>
<feature type="domain" description="DUF7357" evidence="2">
    <location>
        <begin position="6"/>
        <end position="140"/>
    </location>
</feature>
<feature type="compositionally biased region" description="Basic and acidic residues" evidence="1">
    <location>
        <begin position="235"/>
        <end position="245"/>
    </location>
</feature>
<feature type="region of interest" description="Disordered" evidence="1">
    <location>
        <begin position="419"/>
        <end position="656"/>
    </location>
</feature>
<feature type="compositionally biased region" description="Polar residues" evidence="1">
    <location>
        <begin position="247"/>
        <end position="257"/>
    </location>
</feature>
<dbReference type="Pfam" id="PF24054">
    <property type="entry name" value="DUF7357"/>
    <property type="match status" value="1"/>
</dbReference>
<dbReference type="OrthoDB" id="5368821at2759"/>
<sequence length="1437" mass="158543">MQTQDIRLRLVIRRHGLPEVKLVWPCSCSEDLTIAKVLEQVNEVVPLESGEWGLEDYAVELADGGGGSFECLHFQQVGRILKDEDQVLIRSLLTGDLKRRRLGGRHQISDDGRHLVDGLAFGRSWIRTPHDRPHLELPPRKRVCISHDAEEDDEGQEQFLLEASRPHRSENPKSVRIVDYFSDGNDSGSQDYEECFGDSSSISEASPGRRRHVEHDSEESEIDDYAEEDEEDLETELRLLREDAGTRPTNTQRNNFDSSEHDEGNNKAGGGDDTSNASPIFDSTREAPGSHYVIPGPSTTSTTTQGHSHVPIDAPIAVFRPAFPASCDTDIKSALMRTNMDLRKAYLSLAMAHDPSLSFDQMMDDSYFPLARYIPSKHGESNSVSTKVNDIKEVQAGIPNDANRRARPLIEEVKEAKDTVEFEESVLNGASTPPSKSKQSQQVSSGDSSGSDFDESESEEVSTADKSGSDPESESRDDSSDGDSSSDEEGERQISDHPAAVLTFEKSRERPSPDESSSSVGSAHSSTGGARDSASHGQNVRVESPPNSDTSNDSESSDSDSIDEPDSRSESESESESDDEFESESESGSESEVESESESEVEEISSKAPMQSQAQKQNAPTHVQTSHKPQVGGLTRTQKRNARRKRNKVLKELQSRYPEVVVDNEGGSTSDGFLARKKALLAAIIDEAHEGDAANGEAEMEDAPDLDVTLEEVSRQMETNVQDADKAEMSDPKDGPAKRHTRVDLDAGRRLVFGALGLKAPATKADEQKIRNNLMKDVRPLVNPPTTQDDAGDDVGKKPFGDGENEDLDTWREKIIYKAVECCHENMILSEPPFPFVQRWDPQQKYDAMRKRKRASENYQADTSFEDSTYYYDEEPKEDHQARHSRKNAKKKKGTAASQQNGRIYQEEQDVVLNYDEAPIKSSQITDVDDLPSLPKDIKALPLLESGSAQPGMVITWNQLVMSKATKWQPEMLPATGLVIPGGENGSIHVILARRDREDHEKVYDEVTGERVYDKFEAPDMDEADEEEDTGFRSLQWTDLIEPRLVQRAPSDRAISLESGMLPQHAKVSEFQLEENVLESRLSTGQVRAAIEDEFMHNSYSFGSQVNLESNSIQSGQQLPRLDLSMTEVQISTASNSFEHVGQLNSKKLSSAIIASSQFSIPSGRQPRTTFSIEDALQDDAIIPETLPQPRETTPIPNNSKSQTTPSSPSSSSPFPSLEEIFMSAQPTQSIGRRRETSCASLSQSLPTRDVGYEEAMRMLDEGHESDPSPCTKAEEGAKVESKLFPNATHPPLRTRPLSEGLPEPQTSLSQSEKRKGDSSPFVIPAGSQVIVLSSSPASSSAMPDENDRSEDEGERGLVQNEGTLPTGPGWVRKGSRHKKDALLNQKREAATTLSKRSRRRQPEGEPLTLAPLVSAVSKYKGRRGRENGAGSSTIRQ</sequence>
<proteinExistence type="predicted"/>
<feature type="compositionally biased region" description="Basic and acidic residues" evidence="1">
    <location>
        <begin position="467"/>
        <end position="479"/>
    </location>
</feature>
<dbReference type="EMBL" id="JAIWOZ010000007">
    <property type="protein sequence ID" value="KAH6603728.1"/>
    <property type="molecule type" value="Genomic_DNA"/>
</dbReference>
<accession>A0A9P8TT13</accession>
<feature type="compositionally biased region" description="Low complexity" evidence="1">
    <location>
        <begin position="435"/>
        <end position="451"/>
    </location>
</feature>
<gene>
    <name evidence="3" type="ORF">Trco_008503</name>
</gene>
<feature type="compositionally biased region" description="Polar residues" evidence="1">
    <location>
        <begin position="1238"/>
        <end position="1247"/>
    </location>
</feature>